<proteinExistence type="inferred from homology"/>
<accession>A0ABD3JGE3</accession>
<gene>
    <name evidence="2" type="ORF">ACJRO7_031377</name>
</gene>
<sequence>MSAPLQGTSFDKSTKEGFHSFRSSIFFLIIIMQSSQGSFRSYWVDFYLAAKFQGAPPKPNPELNLKLDERKAHCVAVRKFSGFVSDDNIDEGMEARVKPLVKSTNSLHMHRKNWKFVSGHHLRKIRQIFF</sequence>
<dbReference type="SUPFAM" id="SSF55136">
    <property type="entry name" value="Probable bacterial effector-binding domain"/>
    <property type="match status" value="1"/>
</dbReference>
<dbReference type="InterPro" id="IPR011256">
    <property type="entry name" value="Reg_factor_effector_dom_sf"/>
</dbReference>
<organism evidence="2 3">
    <name type="scientific">Eucalyptus globulus</name>
    <name type="common">Tasmanian blue gum</name>
    <dbReference type="NCBI Taxonomy" id="34317"/>
    <lineage>
        <taxon>Eukaryota</taxon>
        <taxon>Viridiplantae</taxon>
        <taxon>Streptophyta</taxon>
        <taxon>Embryophyta</taxon>
        <taxon>Tracheophyta</taxon>
        <taxon>Spermatophyta</taxon>
        <taxon>Magnoliopsida</taxon>
        <taxon>eudicotyledons</taxon>
        <taxon>Gunneridae</taxon>
        <taxon>Pentapetalae</taxon>
        <taxon>rosids</taxon>
        <taxon>malvids</taxon>
        <taxon>Myrtales</taxon>
        <taxon>Myrtaceae</taxon>
        <taxon>Myrtoideae</taxon>
        <taxon>Eucalypteae</taxon>
        <taxon>Eucalyptus</taxon>
    </lineage>
</organism>
<evidence type="ECO:0000313" key="3">
    <source>
        <dbReference type="Proteomes" id="UP001634007"/>
    </source>
</evidence>
<dbReference type="InterPro" id="IPR006917">
    <property type="entry name" value="SOUL_heme-bd"/>
</dbReference>
<dbReference type="Pfam" id="PF04832">
    <property type="entry name" value="SOUL"/>
    <property type="match status" value="1"/>
</dbReference>
<reference evidence="2 3" key="1">
    <citation type="submission" date="2024-11" db="EMBL/GenBank/DDBJ databases">
        <title>Chromosome-level genome assembly of Eucalyptus globulus Labill. provides insights into its genome evolution.</title>
        <authorList>
            <person name="Li X."/>
        </authorList>
    </citation>
    <scope>NUCLEOTIDE SEQUENCE [LARGE SCALE GENOMIC DNA]</scope>
    <source>
        <strain evidence="2">CL2024</strain>
        <tissue evidence="2">Fresh tender leaves</tissue>
    </source>
</reference>
<comment type="similarity">
    <text evidence="1">Belongs to the HEBP family.</text>
</comment>
<evidence type="ECO:0000313" key="2">
    <source>
        <dbReference type="EMBL" id="KAL3726470.1"/>
    </source>
</evidence>
<dbReference type="Gene3D" id="3.20.80.10">
    <property type="entry name" value="Regulatory factor, effector binding domain"/>
    <property type="match status" value="1"/>
</dbReference>
<dbReference type="PANTHER" id="PTHR11220:SF36">
    <property type="entry name" value="SOUL HEME-BINDING PROTEIN"/>
    <property type="match status" value="1"/>
</dbReference>
<evidence type="ECO:0000256" key="1">
    <source>
        <dbReference type="ARBA" id="ARBA00009817"/>
    </source>
</evidence>
<protein>
    <submittedName>
        <fullName evidence="2">Uncharacterized protein</fullName>
    </submittedName>
</protein>
<dbReference type="EMBL" id="JBJKBG010000008">
    <property type="protein sequence ID" value="KAL3726470.1"/>
    <property type="molecule type" value="Genomic_DNA"/>
</dbReference>
<comment type="caution">
    <text evidence="2">The sequence shown here is derived from an EMBL/GenBank/DDBJ whole genome shotgun (WGS) entry which is preliminary data.</text>
</comment>
<dbReference type="AlphaFoldDB" id="A0ABD3JGE3"/>
<dbReference type="Proteomes" id="UP001634007">
    <property type="component" value="Unassembled WGS sequence"/>
</dbReference>
<keyword evidence="3" id="KW-1185">Reference proteome</keyword>
<name>A0ABD3JGE3_EUCGL</name>
<dbReference type="PANTHER" id="PTHR11220">
    <property type="entry name" value="HEME-BINDING PROTEIN-RELATED"/>
    <property type="match status" value="1"/>
</dbReference>